<feature type="compositionally biased region" description="Basic and acidic residues" evidence="1">
    <location>
        <begin position="39"/>
        <end position="58"/>
    </location>
</feature>
<feature type="compositionally biased region" description="Low complexity" evidence="1">
    <location>
        <begin position="132"/>
        <end position="142"/>
    </location>
</feature>
<protein>
    <submittedName>
        <fullName evidence="2">Uncharacterized protein</fullName>
    </submittedName>
</protein>
<evidence type="ECO:0000256" key="1">
    <source>
        <dbReference type="SAM" id="MobiDB-lite"/>
    </source>
</evidence>
<dbReference type="VEuPathDB" id="FungiDB:NCU01532"/>
<dbReference type="EMBL" id="CM002237">
    <property type="protein sequence ID" value="EAA27745.1"/>
    <property type="molecule type" value="Genomic_DNA"/>
</dbReference>
<evidence type="ECO:0000313" key="2">
    <source>
        <dbReference type="EMBL" id="EAA27745.1"/>
    </source>
</evidence>
<accession>Q1K5J1</accession>
<dbReference type="InParanoid" id="Q1K5J1"/>
<dbReference type="HOGENOM" id="CLU_1001480_0_0_1"/>
<dbReference type="AlphaFoldDB" id="Q1K5J1"/>
<dbReference type="Proteomes" id="UP000001805">
    <property type="component" value="Chromosome 6, Linkage Group II"/>
</dbReference>
<sequence>MSSSSKDSQDEAYAQWLALQQESVRNVAREEETTTPEQKAQREADRLAWLAWRDENYAKKKAPKPRKARKTAKPPQAPKKETSRKRKRPTADPENGGGQATTTSSSDPEGGPPKKRSPGRPKGSKNKPKPGQQQAQVEAAQQPTLPQEPLPVGQHDPVNGSTGSSTDYFGQRFEAAARSRRTSPPPILQPSLVKASVPNAQLVGQSEPMLDSAERSQDRDQNDDVEDEDDLFGDRYVEMASSQSEPMPNSTERDQNQDDDVEDVDDLFGDRYVEMVSS</sequence>
<feature type="compositionally biased region" description="Acidic residues" evidence="1">
    <location>
        <begin position="257"/>
        <end position="266"/>
    </location>
</feature>
<feature type="compositionally biased region" description="Polar residues" evidence="1">
    <location>
        <begin position="240"/>
        <end position="250"/>
    </location>
</feature>
<dbReference type="GeneID" id="3873103"/>
<dbReference type="RefSeq" id="XP_956981.1">
    <property type="nucleotide sequence ID" value="XM_951888.2"/>
</dbReference>
<dbReference type="KEGG" id="ncr:NCU01532"/>
<feature type="compositionally biased region" description="Basic residues" evidence="1">
    <location>
        <begin position="59"/>
        <end position="72"/>
    </location>
</feature>
<evidence type="ECO:0000313" key="3">
    <source>
        <dbReference type="Proteomes" id="UP000001805"/>
    </source>
</evidence>
<feature type="compositionally biased region" description="Basic residues" evidence="1">
    <location>
        <begin position="113"/>
        <end position="128"/>
    </location>
</feature>
<gene>
    <name evidence="2" type="ORF">NCU01532</name>
</gene>
<dbReference type="PaxDb" id="5141-EFNCRP00000001915"/>
<organism evidence="2 3">
    <name type="scientific">Neurospora crassa (strain ATCC 24698 / 74-OR23-1A / CBS 708.71 / DSM 1257 / FGSC 987)</name>
    <dbReference type="NCBI Taxonomy" id="367110"/>
    <lineage>
        <taxon>Eukaryota</taxon>
        <taxon>Fungi</taxon>
        <taxon>Dikarya</taxon>
        <taxon>Ascomycota</taxon>
        <taxon>Pezizomycotina</taxon>
        <taxon>Sordariomycetes</taxon>
        <taxon>Sordariomycetidae</taxon>
        <taxon>Sordariales</taxon>
        <taxon>Sordariaceae</taxon>
        <taxon>Neurospora</taxon>
    </lineage>
</organism>
<keyword evidence="3" id="KW-1185">Reference proteome</keyword>
<name>Q1K5J1_NEUCR</name>
<dbReference type="OrthoDB" id="10420210at2759"/>
<feature type="compositionally biased region" description="Polar residues" evidence="1">
    <location>
        <begin position="159"/>
        <end position="168"/>
    </location>
</feature>
<feature type="compositionally biased region" description="Basic and acidic residues" evidence="1">
    <location>
        <begin position="212"/>
        <end position="222"/>
    </location>
</feature>
<feature type="region of interest" description="Disordered" evidence="1">
    <location>
        <begin position="25"/>
        <end position="266"/>
    </location>
</feature>
<proteinExistence type="predicted"/>
<reference evidence="2 3" key="1">
    <citation type="journal article" date="2003" name="Nature">
        <title>The genome sequence of the filamentous fungus Neurospora crassa.</title>
        <authorList>
            <person name="Galagan J.E."/>
            <person name="Calvo S.E."/>
            <person name="Borkovich K.A."/>
            <person name="Selker E.U."/>
            <person name="Read N.D."/>
            <person name="Jaffe D."/>
            <person name="FitzHugh W."/>
            <person name="Ma L.J."/>
            <person name="Smirnov S."/>
            <person name="Purcell S."/>
            <person name="Rehman B."/>
            <person name="Elkins T."/>
            <person name="Engels R."/>
            <person name="Wang S."/>
            <person name="Nielsen C.B."/>
            <person name="Butler J."/>
            <person name="Endrizzi M."/>
            <person name="Qui D."/>
            <person name="Ianakiev P."/>
            <person name="Bell-Pedersen D."/>
            <person name="Nelson M.A."/>
            <person name="Werner-Washburne M."/>
            <person name="Selitrennikoff C.P."/>
            <person name="Kinsey J.A."/>
            <person name="Braun E.L."/>
            <person name="Zelter A."/>
            <person name="Schulte U."/>
            <person name="Kothe G.O."/>
            <person name="Jedd G."/>
            <person name="Mewes W."/>
            <person name="Staben C."/>
            <person name="Marcotte E."/>
            <person name="Greenberg D."/>
            <person name="Roy A."/>
            <person name="Foley K."/>
            <person name="Naylor J."/>
            <person name="Stange-Thomann N."/>
            <person name="Barrett R."/>
            <person name="Gnerre S."/>
            <person name="Kamal M."/>
            <person name="Kamvysselis M."/>
            <person name="Mauceli E."/>
            <person name="Bielke C."/>
            <person name="Rudd S."/>
            <person name="Frishman D."/>
            <person name="Krystofova S."/>
            <person name="Rasmussen C."/>
            <person name="Metzenberg R.L."/>
            <person name="Perkins D.D."/>
            <person name="Kroken S."/>
            <person name="Cogoni C."/>
            <person name="Macino G."/>
            <person name="Catcheside D."/>
            <person name="Li W."/>
            <person name="Pratt R.J."/>
            <person name="Osmani S.A."/>
            <person name="DeSouza C.P."/>
            <person name="Glass L."/>
            <person name="Orbach M.J."/>
            <person name="Berglund J.A."/>
            <person name="Voelker R."/>
            <person name="Yarden O."/>
            <person name="Plamann M."/>
            <person name="Seiler S."/>
            <person name="Dunlap J."/>
            <person name="Radford A."/>
            <person name="Aramayo R."/>
            <person name="Natvig D.O."/>
            <person name="Alex L.A."/>
            <person name="Mannhaupt G."/>
            <person name="Ebbole D.J."/>
            <person name="Freitag M."/>
            <person name="Paulsen I."/>
            <person name="Sachs M.S."/>
            <person name="Lander E.S."/>
            <person name="Nusbaum C."/>
            <person name="Birren B."/>
        </authorList>
    </citation>
    <scope>NUCLEOTIDE SEQUENCE [LARGE SCALE GENOMIC DNA]</scope>
    <source>
        <strain evidence="3">ATCC 24698 / 74-OR23-1A / CBS 708.71 / DSM 1257 / FGSC 987</strain>
    </source>
</reference>